<gene>
    <name evidence="4" type="ORF">LEMA_P011380.1</name>
</gene>
<dbReference type="OMA" id="GMPYKYV"/>
<evidence type="ECO:0000256" key="2">
    <source>
        <dbReference type="SAM" id="MobiDB-lite"/>
    </source>
</evidence>
<dbReference type="Pfam" id="PF13532">
    <property type="entry name" value="2OG-FeII_Oxy_2"/>
    <property type="match status" value="1"/>
</dbReference>
<evidence type="ECO:0000313" key="4">
    <source>
        <dbReference type="EMBL" id="CBY02351.1"/>
    </source>
</evidence>
<dbReference type="GO" id="GO:0006307">
    <property type="term" value="P:DNA alkylation repair"/>
    <property type="evidence" value="ECO:0007669"/>
    <property type="project" value="TreeGrafter"/>
</dbReference>
<feature type="compositionally biased region" description="Polar residues" evidence="2">
    <location>
        <begin position="115"/>
        <end position="131"/>
    </location>
</feature>
<feature type="compositionally biased region" description="Basic residues" evidence="2">
    <location>
        <begin position="99"/>
        <end position="114"/>
    </location>
</feature>
<evidence type="ECO:0000256" key="1">
    <source>
        <dbReference type="PIRSR" id="PIRSR632852-1"/>
    </source>
</evidence>
<dbReference type="STRING" id="985895.E5ACZ9"/>
<feature type="compositionally biased region" description="Gly residues" evidence="2">
    <location>
        <begin position="964"/>
        <end position="975"/>
    </location>
</feature>
<dbReference type="GO" id="GO:0051747">
    <property type="term" value="F:cytosine C-5 DNA demethylase activity"/>
    <property type="evidence" value="ECO:0007669"/>
    <property type="project" value="TreeGrafter"/>
</dbReference>
<dbReference type="GO" id="GO:0035516">
    <property type="term" value="F:broad specificity oxidative DNA demethylase activity"/>
    <property type="evidence" value="ECO:0007669"/>
    <property type="project" value="TreeGrafter"/>
</dbReference>
<feature type="compositionally biased region" description="Low complexity" evidence="2">
    <location>
        <begin position="772"/>
        <end position="783"/>
    </location>
</feature>
<dbReference type="InterPro" id="IPR032852">
    <property type="entry name" value="ALKBH2"/>
</dbReference>
<dbReference type="InterPro" id="IPR037151">
    <property type="entry name" value="AlkB-like_sf"/>
</dbReference>
<feature type="compositionally biased region" description="Basic and acidic residues" evidence="2">
    <location>
        <begin position="1"/>
        <end position="10"/>
    </location>
</feature>
<dbReference type="eggNOG" id="ENOG502RXDU">
    <property type="taxonomic scope" value="Eukaryota"/>
</dbReference>
<dbReference type="Proteomes" id="UP000002668">
    <property type="component" value="Genome"/>
</dbReference>
<dbReference type="PANTHER" id="PTHR31573:SF4">
    <property type="entry name" value="FE2OG DIOXYGENASE DOMAIN-CONTAINING PROTEIN"/>
    <property type="match status" value="1"/>
</dbReference>
<dbReference type="EMBL" id="FP929139">
    <property type="protein sequence ID" value="CBY02351.1"/>
    <property type="molecule type" value="Genomic_DNA"/>
</dbReference>
<feature type="compositionally biased region" description="Basic and acidic residues" evidence="2">
    <location>
        <begin position="220"/>
        <end position="231"/>
    </location>
</feature>
<feature type="binding site" evidence="1">
    <location>
        <position position="811"/>
    </location>
    <ligand>
        <name>2-oxoglutarate</name>
        <dbReference type="ChEBI" id="CHEBI:16810"/>
    </ligand>
</feature>
<dbReference type="SUPFAM" id="SSF51197">
    <property type="entry name" value="Clavaminate synthase-like"/>
    <property type="match status" value="1"/>
</dbReference>
<name>E5ACZ9_LEPMJ</name>
<feature type="compositionally biased region" description="Polar residues" evidence="2">
    <location>
        <begin position="63"/>
        <end position="79"/>
    </location>
</feature>
<dbReference type="Gene3D" id="2.60.120.590">
    <property type="entry name" value="Alpha-ketoglutarate-dependent dioxygenase AlkB-like"/>
    <property type="match status" value="1"/>
</dbReference>
<feature type="binding site" evidence="1">
    <location>
        <position position="930"/>
    </location>
    <ligand>
        <name>2-oxoglutarate</name>
        <dbReference type="ChEBI" id="CHEBI:16810"/>
    </ligand>
</feature>
<dbReference type="VEuPathDB" id="FungiDB:LEMA_P011380.1"/>
<dbReference type="InterPro" id="IPR027450">
    <property type="entry name" value="AlkB-like"/>
</dbReference>
<dbReference type="HOGENOM" id="CLU_012627_0_0_1"/>
<keyword evidence="5" id="KW-1185">Reference proteome</keyword>
<proteinExistence type="predicted"/>
<evidence type="ECO:0000313" key="5">
    <source>
        <dbReference type="Proteomes" id="UP000002668"/>
    </source>
</evidence>
<reference evidence="5" key="1">
    <citation type="journal article" date="2011" name="Nat. Commun.">
        <title>Effector diversification within compartments of the Leptosphaeria maculans genome affected by Repeat-Induced Point mutations.</title>
        <authorList>
            <person name="Rouxel T."/>
            <person name="Grandaubert J."/>
            <person name="Hane J.K."/>
            <person name="Hoede C."/>
            <person name="van de Wouw A.P."/>
            <person name="Couloux A."/>
            <person name="Dominguez V."/>
            <person name="Anthouard V."/>
            <person name="Bally P."/>
            <person name="Bourras S."/>
            <person name="Cozijnsen A.J."/>
            <person name="Ciuffetti L.M."/>
            <person name="Degrave A."/>
            <person name="Dilmaghani A."/>
            <person name="Duret L."/>
            <person name="Fudal I."/>
            <person name="Goodwin S.B."/>
            <person name="Gout L."/>
            <person name="Glaser N."/>
            <person name="Linglin J."/>
            <person name="Kema G.H.J."/>
            <person name="Lapalu N."/>
            <person name="Lawrence C.B."/>
            <person name="May K."/>
            <person name="Meyer M."/>
            <person name="Ollivier B."/>
            <person name="Poulain J."/>
            <person name="Schoch C.L."/>
            <person name="Simon A."/>
            <person name="Spatafora J.W."/>
            <person name="Stachowiak A."/>
            <person name="Turgeon B.G."/>
            <person name="Tyler B.M."/>
            <person name="Vincent D."/>
            <person name="Weissenbach J."/>
            <person name="Amselem J."/>
            <person name="Quesneville H."/>
            <person name="Oliver R.P."/>
            <person name="Wincker P."/>
            <person name="Balesdent M.-H."/>
            <person name="Howlett B.J."/>
        </authorList>
    </citation>
    <scope>NUCLEOTIDE SEQUENCE [LARGE SCALE GENOMIC DNA]</scope>
    <source>
        <strain evidence="5">JN3 / isolate v23.1.3 / race Av1-4-5-6-7-8</strain>
    </source>
</reference>
<feature type="domain" description="Alpha-ketoglutarate-dependent dioxygenase AlkB-like" evidence="3">
    <location>
        <begin position="771"/>
        <end position="937"/>
    </location>
</feature>
<dbReference type="AlphaFoldDB" id="E5ACZ9"/>
<dbReference type="InParanoid" id="E5ACZ9"/>
<dbReference type="OrthoDB" id="2163491at2759"/>
<evidence type="ECO:0000259" key="3">
    <source>
        <dbReference type="Pfam" id="PF13532"/>
    </source>
</evidence>
<accession>E5ACZ9</accession>
<organism evidence="4 5">
    <name type="scientific">Leptosphaeria maculans (strain JN3 / isolate v23.1.3 / race Av1-4-5-6-7-8)</name>
    <name type="common">Blackleg fungus</name>
    <name type="synonym">Phoma lingam</name>
    <dbReference type="NCBI Taxonomy" id="985895"/>
    <lineage>
        <taxon>Eukaryota</taxon>
        <taxon>Fungi</taxon>
        <taxon>Dikarya</taxon>
        <taxon>Ascomycota</taxon>
        <taxon>Pezizomycotina</taxon>
        <taxon>Dothideomycetes</taxon>
        <taxon>Pleosporomycetidae</taxon>
        <taxon>Pleosporales</taxon>
        <taxon>Pleosporineae</taxon>
        <taxon>Leptosphaeriaceae</taxon>
        <taxon>Plenodomus</taxon>
        <taxon>Plenodomus lingam/Leptosphaeria maculans species complex</taxon>
    </lineage>
</organism>
<dbReference type="GeneID" id="13289576"/>
<dbReference type="PANTHER" id="PTHR31573">
    <property type="entry name" value="ALPHA-KETOGLUTARATE-DEPENDENT DIOXYGENASE ALKB HOMOLOG 2"/>
    <property type="match status" value="1"/>
</dbReference>
<feature type="region of interest" description="Disordered" evidence="2">
    <location>
        <begin position="1"/>
        <end position="141"/>
    </location>
</feature>
<feature type="region of interest" description="Disordered" evidence="2">
    <location>
        <begin position="181"/>
        <end position="231"/>
    </location>
</feature>
<sequence>MASPKRKQDSVEPTVETFNGESHESIKAPTSSTSVDLDDTEPDRKQARATKKFRTNVIAPLEVSQQNRDNFGTATLQRPQRSKRPPERYQDNTVLLKANPRRGQKRPSSAKRKLSQNSTSQKPSTRSTLPKSRNKYGFLLNGKTSTTADDVLDDKKYSCIVSHNVGSDHLDRLAAPQEQDVPLPSTLTPAPAEGGAPPDHDESNPAAPDQKPMAKWAPHTPRDSPKATADDERDIIRTPQWVISQAHEQPAAPLTPTSGPRCNVSKLLLPELSKGDLLRSPPSIVDSEATTVYEDVPEPSIETSELDQLRALAERLTRREVGKSKPCPAGVPEVWADGRQELCETLHYYRAYQSACYSTGGFVRGFMFDKVAHPRDYIDSNVVISRAGGGQMKDKDTGELRMGRDQVEDSVAQNLRNCKNHYNPVVIIAGVDNPHFPSQSPHQYCVMDYFKPTHIWFEKDGKSKIVRYRFEKLNAKKQSWWRPEDSDELVELDSLSPPNKQTCHSCGRPSTQIYLNGWMCLQPSCRNFWKIRNRKQYNEPEQESLIYDPRFLKQKTLWPNDDHEYSLTSNKVELSGHAIPGEDTSQAFWLGSVCPDCGRCNSRLSWMGWQCGNPACSFRKAPPHTLIPALSLREPLWPVTSSYTLSRDIQSPLISVRVTFTHGYRINRYSIPGINGFITHMIANKTVLEEAGGPDSMFEELQQTDIGLRRHPMPNGQLKGANHCRHFTVNYGMPYKFIAATSSHSFDNAARPITATRSRLNWAAQLLHSQEPETTAEPEPSSPGAKDTIPDGEFNEVLALGYFESQKINFHDDGEFGLGPTIATLSLGAPGTMRIRMKSRHYNGVSASGIYDDAPPLPGCRQYEDRAALQPGLEALRRADPKAYTARRKQIPRELGLTGKGNAKEVLSMQLAHGDVVVMHGRDVQRYYEHAVEHAGKLRFALTCRYVDPESLQGADRPGYEVGPDGGGYDGSGLV</sequence>
<protein>
    <recommendedName>
        <fullName evidence="3">Alpha-ketoglutarate-dependent dioxygenase AlkB-like domain-containing protein</fullName>
    </recommendedName>
</protein>
<dbReference type="GO" id="GO:0008198">
    <property type="term" value="F:ferrous iron binding"/>
    <property type="evidence" value="ECO:0007669"/>
    <property type="project" value="TreeGrafter"/>
</dbReference>
<feature type="binding site" evidence="1">
    <location>
        <position position="802"/>
    </location>
    <ligand>
        <name>2-oxoglutarate</name>
        <dbReference type="ChEBI" id="CHEBI:16810"/>
    </ligand>
</feature>
<feature type="region of interest" description="Disordered" evidence="2">
    <location>
        <begin position="769"/>
        <end position="790"/>
    </location>
</feature>
<feature type="region of interest" description="Disordered" evidence="2">
    <location>
        <begin position="953"/>
        <end position="975"/>
    </location>
</feature>